<dbReference type="Pfam" id="PF00069">
    <property type="entry name" value="Pkinase"/>
    <property type="match status" value="1"/>
</dbReference>
<dbReference type="Proteomes" id="UP000027586">
    <property type="component" value="Unassembled WGS sequence"/>
</dbReference>
<evidence type="ECO:0000259" key="8">
    <source>
        <dbReference type="PROSITE" id="PS50011"/>
    </source>
</evidence>
<protein>
    <submittedName>
        <fullName evidence="9">Calcium calmodulin-dependent protein kinase i</fullName>
    </submittedName>
</protein>
<evidence type="ECO:0000256" key="1">
    <source>
        <dbReference type="ARBA" id="ARBA00022527"/>
    </source>
</evidence>
<evidence type="ECO:0000256" key="5">
    <source>
        <dbReference type="ARBA" id="ARBA00022840"/>
    </source>
</evidence>
<evidence type="ECO:0000256" key="7">
    <source>
        <dbReference type="RuleBase" id="RU000304"/>
    </source>
</evidence>
<sequence length="342" mass="39203">MTRTSLMKRLMTLFKTTHQSEQGYPYELEEKYTVTRNTLGVGSFAVVKECISREDEKSYALKIILKKAIAGKEHMLDSELDILKQVHHPHIVSMHDMYESKDAVYIVTDLCEGGELFQQLLERGTYTEEDASNIVRQMLEGLAYLHEHDIVHRDIKPENLLFDIKDEENAKLMITDFGLSKILKHHDDILMTACGTPGYVAPEVLLQIGHGKPVDIWSVGVVTYTLLSGYTPFWGEDQTSLFECITSGVYEYDEEYWMDISDQAKDFIDSLLTYNPNARVTAEEALQHPWITGEQERETNLAPIIRKGANSHRSFRSIVTAMTLLSHWKHLENVPEDDEESE</sequence>
<dbReference type="SMART" id="SM00220">
    <property type="entry name" value="S_TKc"/>
    <property type="match status" value="1"/>
</dbReference>
<dbReference type="Gene3D" id="3.30.200.20">
    <property type="entry name" value="Phosphorylase Kinase, domain 1"/>
    <property type="match status" value="1"/>
</dbReference>
<dbReference type="SUPFAM" id="SSF56112">
    <property type="entry name" value="Protein kinase-like (PK-like)"/>
    <property type="match status" value="1"/>
</dbReference>
<dbReference type="EMBL" id="CBTN010000020">
    <property type="protein sequence ID" value="CDH54030.1"/>
    <property type="molecule type" value="Genomic_DNA"/>
</dbReference>
<dbReference type="InterPro" id="IPR017441">
    <property type="entry name" value="Protein_kinase_ATP_BS"/>
</dbReference>
<evidence type="ECO:0000256" key="2">
    <source>
        <dbReference type="ARBA" id="ARBA00022679"/>
    </source>
</evidence>
<dbReference type="PANTHER" id="PTHR24347">
    <property type="entry name" value="SERINE/THREONINE-PROTEIN KINASE"/>
    <property type="match status" value="1"/>
</dbReference>
<evidence type="ECO:0000313" key="9">
    <source>
        <dbReference type="EMBL" id="CDH54030.1"/>
    </source>
</evidence>
<comment type="similarity">
    <text evidence="7">Belongs to the protein kinase superfamily.</text>
</comment>
<dbReference type="Gene3D" id="1.10.510.10">
    <property type="entry name" value="Transferase(Phosphotransferase) domain 1"/>
    <property type="match status" value="1"/>
</dbReference>
<dbReference type="FunFam" id="1.10.510.10:FF:000026">
    <property type="entry name" value="Calcium/calmodulin-dependent protein kinase type 1"/>
    <property type="match status" value="1"/>
</dbReference>
<dbReference type="PROSITE" id="PS00108">
    <property type="entry name" value="PROTEIN_KINASE_ST"/>
    <property type="match status" value="1"/>
</dbReference>
<dbReference type="AlphaFoldDB" id="A0A068RWH0"/>
<proteinExistence type="inferred from homology"/>
<dbReference type="VEuPathDB" id="FungiDB:LCOR_05319.1"/>
<organism evidence="9 10">
    <name type="scientific">Lichtheimia corymbifera JMRC:FSU:9682</name>
    <dbReference type="NCBI Taxonomy" id="1263082"/>
    <lineage>
        <taxon>Eukaryota</taxon>
        <taxon>Fungi</taxon>
        <taxon>Fungi incertae sedis</taxon>
        <taxon>Mucoromycota</taxon>
        <taxon>Mucoromycotina</taxon>
        <taxon>Mucoromycetes</taxon>
        <taxon>Mucorales</taxon>
        <taxon>Lichtheimiaceae</taxon>
        <taxon>Lichtheimia</taxon>
    </lineage>
</organism>
<dbReference type="FunFam" id="3.30.200.20:FF:000315">
    <property type="entry name" value="Calcium-dependent protein kinase 3"/>
    <property type="match status" value="1"/>
</dbReference>
<dbReference type="PROSITE" id="PS00107">
    <property type="entry name" value="PROTEIN_KINASE_ATP"/>
    <property type="match status" value="1"/>
</dbReference>
<dbReference type="GO" id="GO:0005524">
    <property type="term" value="F:ATP binding"/>
    <property type="evidence" value="ECO:0007669"/>
    <property type="project" value="UniProtKB-UniRule"/>
</dbReference>
<dbReference type="OrthoDB" id="40902at2759"/>
<dbReference type="InterPro" id="IPR000719">
    <property type="entry name" value="Prot_kinase_dom"/>
</dbReference>
<dbReference type="InterPro" id="IPR008271">
    <property type="entry name" value="Ser/Thr_kinase_AS"/>
</dbReference>
<dbReference type="InterPro" id="IPR011009">
    <property type="entry name" value="Kinase-like_dom_sf"/>
</dbReference>
<evidence type="ECO:0000256" key="3">
    <source>
        <dbReference type="ARBA" id="ARBA00022741"/>
    </source>
</evidence>
<reference evidence="9" key="1">
    <citation type="submission" date="2013-08" db="EMBL/GenBank/DDBJ databases">
        <title>Gene expansion shapes genome architecture in the human pathogen Lichtheimia corymbifera: an evolutionary genomics analysis in the ancient terrestrial Mucorales (Mucoromycotina).</title>
        <authorList>
            <person name="Schwartze V.U."/>
            <person name="Winter S."/>
            <person name="Shelest E."/>
            <person name="Marcet-Houben M."/>
            <person name="Horn F."/>
            <person name="Wehner S."/>
            <person name="Hoffmann K."/>
            <person name="Riege K."/>
            <person name="Sammeth M."/>
            <person name="Nowrousian M."/>
            <person name="Valiante V."/>
            <person name="Linde J."/>
            <person name="Jacobsen I.D."/>
            <person name="Marz M."/>
            <person name="Brakhage A.A."/>
            <person name="Gabaldon T."/>
            <person name="Bocker S."/>
            <person name="Voigt K."/>
        </authorList>
    </citation>
    <scope>NUCLEOTIDE SEQUENCE [LARGE SCALE GENOMIC DNA]</scope>
    <source>
        <strain evidence="9">FSU 9682</strain>
    </source>
</reference>
<dbReference type="CDD" id="cd05117">
    <property type="entry name" value="STKc_CAMK"/>
    <property type="match status" value="1"/>
</dbReference>
<gene>
    <name evidence="9" type="ORF">LCOR_05319.1</name>
</gene>
<feature type="binding site" evidence="6">
    <location>
        <position position="72"/>
    </location>
    <ligand>
        <name>ATP</name>
        <dbReference type="ChEBI" id="CHEBI:30616"/>
    </ligand>
</feature>
<dbReference type="GO" id="GO:0004674">
    <property type="term" value="F:protein serine/threonine kinase activity"/>
    <property type="evidence" value="ECO:0007669"/>
    <property type="project" value="UniProtKB-KW"/>
</dbReference>
<name>A0A068RWH0_9FUNG</name>
<comment type="caution">
    <text evidence="9">The sequence shown here is derived from an EMBL/GenBank/DDBJ whole genome shotgun (WGS) entry which is preliminary data.</text>
</comment>
<accession>A0A068RWH0</accession>
<keyword evidence="3 6" id="KW-0547">Nucleotide-binding</keyword>
<evidence type="ECO:0000256" key="4">
    <source>
        <dbReference type="ARBA" id="ARBA00022777"/>
    </source>
</evidence>
<keyword evidence="10" id="KW-1185">Reference proteome</keyword>
<keyword evidence="2" id="KW-0808">Transferase</keyword>
<keyword evidence="4 9" id="KW-0418">Kinase</keyword>
<dbReference type="PROSITE" id="PS50011">
    <property type="entry name" value="PROTEIN_KINASE_DOM"/>
    <property type="match status" value="1"/>
</dbReference>
<feature type="domain" description="Protein kinase" evidence="8">
    <location>
        <begin position="33"/>
        <end position="291"/>
    </location>
</feature>
<evidence type="ECO:0000313" key="10">
    <source>
        <dbReference type="Proteomes" id="UP000027586"/>
    </source>
</evidence>
<dbReference type="STRING" id="1263082.A0A068RWH0"/>
<keyword evidence="1 7" id="KW-0723">Serine/threonine-protein kinase</keyword>
<evidence type="ECO:0000256" key="6">
    <source>
        <dbReference type="PROSITE-ProRule" id="PRU10141"/>
    </source>
</evidence>
<keyword evidence="5 6" id="KW-0067">ATP-binding</keyword>